<feature type="region of interest" description="Disordered" evidence="1">
    <location>
        <begin position="1"/>
        <end position="20"/>
    </location>
</feature>
<reference evidence="3 4" key="1">
    <citation type="submission" date="2022-01" db="EMBL/GenBank/DDBJ databases">
        <authorList>
            <person name="Xiong W."/>
            <person name="Schranz E."/>
        </authorList>
    </citation>
    <scope>NUCLEOTIDE SEQUENCE [LARGE SCALE GENOMIC DNA]</scope>
</reference>
<keyword evidence="2" id="KW-1133">Transmembrane helix</keyword>
<evidence type="ECO:0000256" key="2">
    <source>
        <dbReference type="SAM" id="Phobius"/>
    </source>
</evidence>
<evidence type="ECO:0000313" key="4">
    <source>
        <dbReference type="Proteomes" id="UP001157418"/>
    </source>
</evidence>
<accession>A0AAU9M8P0</accession>
<feature type="compositionally biased region" description="Polar residues" evidence="1">
    <location>
        <begin position="1"/>
        <end position="11"/>
    </location>
</feature>
<keyword evidence="2" id="KW-0812">Transmembrane</keyword>
<sequence>MKIQNNKTHPSSPFADPVHSHHHLNTTAAHRLYFHSRSYLKAPVLIIFITKWTLQPLEHHRKSPSIRTQPSNTTCYSVATASILIVFHYFIPSFRFPTRRPPPPLLFLSLFLTSSFFLLHSSFLPFSSFLSLFLTSSFFLLCSSLLFRCCVFVLPPSACFFCRYVRHLSNHLIPRKRRGKHPPNSSTVPTCITADIVATPAAALSLPLCLNKSSGVEGKDCEESSLRRRRG</sequence>
<protein>
    <recommendedName>
        <fullName evidence="5">Transmembrane protein</fullName>
    </recommendedName>
</protein>
<dbReference type="Proteomes" id="UP001157418">
    <property type="component" value="Unassembled WGS sequence"/>
</dbReference>
<gene>
    <name evidence="3" type="ORF">LVIROSA_LOCUS9259</name>
</gene>
<comment type="caution">
    <text evidence="3">The sequence shown here is derived from an EMBL/GenBank/DDBJ whole genome shotgun (WGS) entry which is preliminary data.</text>
</comment>
<keyword evidence="4" id="KW-1185">Reference proteome</keyword>
<feature type="transmembrane region" description="Helical" evidence="2">
    <location>
        <begin position="103"/>
        <end position="123"/>
    </location>
</feature>
<evidence type="ECO:0000256" key="1">
    <source>
        <dbReference type="SAM" id="MobiDB-lite"/>
    </source>
</evidence>
<proteinExistence type="predicted"/>
<evidence type="ECO:0000313" key="3">
    <source>
        <dbReference type="EMBL" id="CAH1421886.1"/>
    </source>
</evidence>
<feature type="transmembrane region" description="Helical" evidence="2">
    <location>
        <begin position="129"/>
        <end position="154"/>
    </location>
</feature>
<name>A0AAU9M8P0_9ASTR</name>
<organism evidence="3 4">
    <name type="scientific">Lactuca virosa</name>
    <dbReference type="NCBI Taxonomy" id="75947"/>
    <lineage>
        <taxon>Eukaryota</taxon>
        <taxon>Viridiplantae</taxon>
        <taxon>Streptophyta</taxon>
        <taxon>Embryophyta</taxon>
        <taxon>Tracheophyta</taxon>
        <taxon>Spermatophyta</taxon>
        <taxon>Magnoliopsida</taxon>
        <taxon>eudicotyledons</taxon>
        <taxon>Gunneridae</taxon>
        <taxon>Pentapetalae</taxon>
        <taxon>asterids</taxon>
        <taxon>campanulids</taxon>
        <taxon>Asterales</taxon>
        <taxon>Asteraceae</taxon>
        <taxon>Cichorioideae</taxon>
        <taxon>Cichorieae</taxon>
        <taxon>Lactucinae</taxon>
        <taxon>Lactuca</taxon>
    </lineage>
</organism>
<dbReference type="EMBL" id="CAKMRJ010001112">
    <property type="protein sequence ID" value="CAH1421886.1"/>
    <property type="molecule type" value="Genomic_DNA"/>
</dbReference>
<dbReference type="AlphaFoldDB" id="A0AAU9M8P0"/>
<evidence type="ECO:0008006" key="5">
    <source>
        <dbReference type="Google" id="ProtNLM"/>
    </source>
</evidence>
<keyword evidence="2" id="KW-0472">Membrane</keyword>